<feature type="compositionally biased region" description="Basic residues" evidence="1">
    <location>
        <begin position="67"/>
        <end position="80"/>
    </location>
</feature>
<protein>
    <submittedName>
        <fullName evidence="2">Uncharacterized protein</fullName>
    </submittedName>
</protein>
<gene>
    <name evidence="2" type="ORF">PoB_001056900</name>
</gene>
<feature type="compositionally biased region" description="Basic and acidic residues" evidence="1">
    <location>
        <begin position="81"/>
        <end position="90"/>
    </location>
</feature>
<proteinExistence type="predicted"/>
<feature type="compositionally biased region" description="Basic and acidic residues" evidence="1">
    <location>
        <begin position="41"/>
        <end position="52"/>
    </location>
</feature>
<evidence type="ECO:0000313" key="2">
    <source>
        <dbReference type="EMBL" id="GFN84063.1"/>
    </source>
</evidence>
<feature type="region of interest" description="Disordered" evidence="1">
    <location>
        <begin position="41"/>
        <end position="90"/>
    </location>
</feature>
<sequence length="90" mass="10728">MLVIEIQEGGKGKIPSPRPETLPWRYVRPLGVISITRKKDQLSEGHCEKVEKEEEEEKDDVLMEANRRRRGKRRRKRKRRQDMLHADPIN</sequence>
<feature type="region of interest" description="Disordered" evidence="1">
    <location>
        <begin position="1"/>
        <end position="20"/>
    </location>
</feature>
<dbReference type="EMBL" id="BLXT01001278">
    <property type="protein sequence ID" value="GFN84063.1"/>
    <property type="molecule type" value="Genomic_DNA"/>
</dbReference>
<accession>A0AAV3YPK5</accession>
<comment type="caution">
    <text evidence="2">The sequence shown here is derived from an EMBL/GenBank/DDBJ whole genome shotgun (WGS) entry which is preliminary data.</text>
</comment>
<keyword evidence="3" id="KW-1185">Reference proteome</keyword>
<name>A0AAV3YPK5_9GAST</name>
<reference evidence="2 3" key="1">
    <citation type="journal article" date="2021" name="Elife">
        <title>Chloroplast acquisition without the gene transfer in kleptoplastic sea slugs, Plakobranchus ocellatus.</title>
        <authorList>
            <person name="Maeda T."/>
            <person name="Takahashi S."/>
            <person name="Yoshida T."/>
            <person name="Shimamura S."/>
            <person name="Takaki Y."/>
            <person name="Nagai Y."/>
            <person name="Toyoda A."/>
            <person name="Suzuki Y."/>
            <person name="Arimoto A."/>
            <person name="Ishii H."/>
            <person name="Satoh N."/>
            <person name="Nishiyama T."/>
            <person name="Hasebe M."/>
            <person name="Maruyama T."/>
            <person name="Minagawa J."/>
            <person name="Obokata J."/>
            <person name="Shigenobu S."/>
        </authorList>
    </citation>
    <scope>NUCLEOTIDE SEQUENCE [LARGE SCALE GENOMIC DNA]</scope>
</reference>
<evidence type="ECO:0000256" key="1">
    <source>
        <dbReference type="SAM" id="MobiDB-lite"/>
    </source>
</evidence>
<dbReference type="AlphaFoldDB" id="A0AAV3YPK5"/>
<organism evidence="2 3">
    <name type="scientific">Plakobranchus ocellatus</name>
    <dbReference type="NCBI Taxonomy" id="259542"/>
    <lineage>
        <taxon>Eukaryota</taxon>
        <taxon>Metazoa</taxon>
        <taxon>Spiralia</taxon>
        <taxon>Lophotrochozoa</taxon>
        <taxon>Mollusca</taxon>
        <taxon>Gastropoda</taxon>
        <taxon>Heterobranchia</taxon>
        <taxon>Euthyneura</taxon>
        <taxon>Panpulmonata</taxon>
        <taxon>Sacoglossa</taxon>
        <taxon>Placobranchoidea</taxon>
        <taxon>Plakobranchidae</taxon>
        <taxon>Plakobranchus</taxon>
    </lineage>
</organism>
<evidence type="ECO:0000313" key="3">
    <source>
        <dbReference type="Proteomes" id="UP000735302"/>
    </source>
</evidence>
<dbReference type="Proteomes" id="UP000735302">
    <property type="component" value="Unassembled WGS sequence"/>
</dbReference>